<evidence type="ECO:0000256" key="1">
    <source>
        <dbReference type="SAM" id="MobiDB-lite"/>
    </source>
</evidence>
<accession>A0A420QNN2</accession>
<protein>
    <submittedName>
        <fullName evidence="2">Uncharacterized protein</fullName>
    </submittedName>
</protein>
<dbReference type="EMBL" id="MRCY01000055">
    <property type="protein sequence ID" value="RKL06383.1"/>
    <property type="molecule type" value="Genomic_DNA"/>
</dbReference>
<feature type="region of interest" description="Disordered" evidence="1">
    <location>
        <begin position="1"/>
        <end position="25"/>
    </location>
</feature>
<name>A0A420QNN2_FUSOX</name>
<dbReference type="AlphaFoldDB" id="A0A420QNN2"/>
<evidence type="ECO:0000313" key="3">
    <source>
        <dbReference type="Proteomes" id="UP000285860"/>
    </source>
</evidence>
<comment type="caution">
    <text evidence="2">The sequence shown here is derived from an EMBL/GenBank/DDBJ whole genome shotgun (WGS) entry which is preliminary data.</text>
</comment>
<evidence type="ECO:0000313" key="2">
    <source>
        <dbReference type="EMBL" id="RKL06383.1"/>
    </source>
</evidence>
<reference evidence="2 3" key="1">
    <citation type="journal article" date="2018" name="Sci. Rep.">
        <title>Characterisation of pathogen-specific regions and novel effector candidates in Fusarium oxysporum f. sp. cepae.</title>
        <authorList>
            <person name="Armitage A.D."/>
            <person name="Taylor A."/>
            <person name="Sobczyk M.K."/>
            <person name="Baxter L."/>
            <person name="Greenfield B.P."/>
            <person name="Bates H.J."/>
            <person name="Wilson F."/>
            <person name="Jackson A.C."/>
            <person name="Ott S."/>
            <person name="Harrison R.J."/>
            <person name="Clarkson J.P."/>
        </authorList>
    </citation>
    <scope>NUCLEOTIDE SEQUENCE [LARGE SCALE GENOMIC DNA]</scope>
    <source>
        <strain evidence="2 3">Fo_A28</strain>
    </source>
</reference>
<organism evidence="2 3">
    <name type="scientific">Fusarium oxysporum</name>
    <name type="common">Fusarium vascular wilt</name>
    <dbReference type="NCBI Taxonomy" id="5507"/>
    <lineage>
        <taxon>Eukaryota</taxon>
        <taxon>Fungi</taxon>
        <taxon>Dikarya</taxon>
        <taxon>Ascomycota</taxon>
        <taxon>Pezizomycotina</taxon>
        <taxon>Sordariomycetes</taxon>
        <taxon>Hypocreomycetidae</taxon>
        <taxon>Hypocreales</taxon>
        <taxon>Nectriaceae</taxon>
        <taxon>Fusarium</taxon>
        <taxon>Fusarium oxysporum species complex</taxon>
    </lineage>
</organism>
<dbReference type="Proteomes" id="UP000285860">
    <property type="component" value="Unassembled WGS sequence"/>
</dbReference>
<sequence length="34" mass="3624">MTRSGRYGGASLDMGAGSILDPQLPDLDHLLRLP</sequence>
<proteinExistence type="predicted"/>
<gene>
    <name evidence="2" type="ORF">BFJ68_g10387</name>
</gene>